<dbReference type="PANTHER" id="PTHR31157:SF1">
    <property type="entry name" value="SCP DOMAIN-CONTAINING PROTEIN"/>
    <property type="match status" value="1"/>
</dbReference>
<keyword evidence="3 5" id="KW-1133">Transmembrane helix</keyword>
<keyword evidence="4 5" id="KW-0472">Membrane</keyword>
<evidence type="ECO:0000259" key="6">
    <source>
        <dbReference type="Pfam" id="PF00188"/>
    </source>
</evidence>
<dbReference type="GO" id="GO:0016020">
    <property type="term" value="C:membrane"/>
    <property type="evidence" value="ECO:0007669"/>
    <property type="project" value="UniProtKB-SubCell"/>
</dbReference>
<dbReference type="STRING" id="550983.A4R26_06830"/>
<dbReference type="InterPro" id="IPR014044">
    <property type="entry name" value="CAP_dom"/>
</dbReference>
<dbReference type="OrthoDB" id="982527at2"/>
<dbReference type="Proteomes" id="UP000192276">
    <property type="component" value="Unassembled WGS sequence"/>
</dbReference>
<reference evidence="8" key="1">
    <citation type="submission" date="2016-04" db="EMBL/GenBank/DDBJ databases">
        <authorList>
            <person name="Chen L."/>
            <person name="Zhuang W."/>
            <person name="Wang G."/>
        </authorList>
    </citation>
    <scope>NUCLEOTIDE SEQUENCE [LARGE SCALE GENOMIC DNA]</scope>
    <source>
        <strain evidence="8">208</strain>
    </source>
</reference>
<feature type="transmembrane region" description="Helical" evidence="5">
    <location>
        <begin position="102"/>
        <end position="126"/>
    </location>
</feature>
<comment type="subcellular location">
    <subcellularLocation>
        <location evidence="1">Membrane</location>
        <topology evidence="1">Multi-pass membrane protein</topology>
    </subcellularLocation>
</comment>
<dbReference type="Gene3D" id="3.40.33.10">
    <property type="entry name" value="CAP"/>
    <property type="match status" value="1"/>
</dbReference>
<feature type="transmembrane region" description="Helical" evidence="5">
    <location>
        <begin position="28"/>
        <end position="47"/>
    </location>
</feature>
<gene>
    <name evidence="7" type="ORF">A4R26_06830</name>
</gene>
<comment type="caution">
    <text evidence="7">The sequence shown here is derived from an EMBL/GenBank/DDBJ whole genome shotgun (WGS) entry which is preliminary data.</text>
</comment>
<feature type="transmembrane region" description="Helical" evidence="5">
    <location>
        <begin position="59"/>
        <end position="82"/>
    </location>
</feature>
<dbReference type="InterPro" id="IPR003825">
    <property type="entry name" value="Colicin-V_CvpA"/>
</dbReference>
<organism evidence="7 8">
    <name type="scientific">Niastella populi</name>
    <dbReference type="NCBI Taxonomy" id="550983"/>
    <lineage>
        <taxon>Bacteria</taxon>
        <taxon>Pseudomonadati</taxon>
        <taxon>Bacteroidota</taxon>
        <taxon>Chitinophagia</taxon>
        <taxon>Chitinophagales</taxon>
        <taxon>Chitinophagaceae</taxon>
        <taxon>Niastella</taxon>
    </lineage>
</organism>
<dbReference type="RefSeq" id="WP_081169649.1">
    <property type="nucleotide sequence ID" value="NZ_LWBP01000210.1"/>
</dbReference>
<sequence>MNWVDILLLIVVAYGIWDGWQKGFILELLYLLSLVISIAVTFLLYPYPTIFINKYIPALGSWALPFAFIITYVLMRVLTNLLTNKTLHRIPAETHDRWDNKFLGMLPGFLNGVAHAVIVAALLLALPISNKVSNTTRESRFVVLLSVPAEWIETKLSLVFDEVERTMNRLTVKPGSDETVLLPFTVIAPPSRADLEIRMLSWVNAERIKAGLNTVKADPELTAVARKHSVDMFQRGYFSHISPDGKNPFDRMNNDGVKFTNAGENIALAPTLDIAHSGLMHSPGHRENILRPEFGRLGIGIVDGGKYGLMISQEFRNH</sequence>
<evidence type="ECO:0000256" key="3">
    <source>
        <dbReference type="ARBA" id="ARBA00022989"/>
    </source>
</evidence>
<dbReference type="Pfam" id="PF00188">
    <property type="entry name" value="CAP"/>
    <property type="match status" value="1"/>
</dbReference>
<dbReference type="EMBL" id="LWBP01000210">
    <property type="protein sequence ID" value="OQP53769.1"/>
    <property type="molecule type" value="Genomic_DNA"/>
</dbReference>
<dbReference type="SUPFAM" id="SSF55797">
    <property type="entry name" value="PR-1-like"/>
    <property type="match status" value="1"/>
</dbReference>
<feature type="domain" description="SCP" evidence="6">
    <location>
        <begin position="203"/>
        <end position="308"/>
    </location>
</feature>
<dbReference type="PANTHER" id="PTHR31157">
    <property type="entry name" value="SCP DOMAIN-CONTAINING PROTEIN"/>
    <property type="match status" value="1"/>
</dbReference>
<dbReference type="AlphaFoldDB" id="A0A1V9F5S4"/>
<name>A0A1V9F5S4_9BACT</name>
<proteinExistence type="predicted"/>
<evidence type="ECO:0000313" key="7">
    <source>
        <dbReference type="EMBL" id="OQP53769.1"/>
    </source>
</evidence>
<dbReference type="Pfam" id="PF02674">
    <property type="entry name" value="Colicin_V"/>
    <property type="match status" value="1"/>
</dbReference>
<dbReference type="GO" id="GO:0009403">
    <property type="term" value="P:toxin biosynthetic process"/>
    <property type="evidence" value="ECO:0007669"/>
    <property type="project" value="InterPro"/>
</dbReference>
<evidence type="ECO:0000313" key="8">
    <source>
        <dbReference type="Proteomes" id="UP000192276"/>
    </source>
</evidence>
<protein>
    <recommendedName>
        <fullName evidence="6">SCP domain-containing protein</fullName>
    </recommendedName>
</protein>
<evidence type="ECO:0000256" key="5">
    <source>
        <dbReference type="SAM" id="Phobius"/>
    </source>
</evidence>
<keyword evidence="2 5" id="KW-0812">Transmembrane</keyword>
<dbReference type="InterPro" id="IPR035940">
    <property type="entry name" value="CAP_sf"/>
</dbReference>
<evidence type="ECO:0000256" key="4">
    <source>
        <dbReference type="ARBA" id="ARBA00023136"/>
    </source>
</evidence>
<keyword evidence="8" id="KW-1185">Reference proteome</keyword>
<evidence type="ECO:0000256" key="1">
    <source>
        <dbReference type="ARBA" id="ARBA00004141"/>
    </source>
</evidence>
<evidence type="ECO:0000256" key="2">
    <source>
        <dbReference type="ARBA" id="ARBA00022692"/>
    </source>
</evidence>
<accession>A0A1V9F5S4</accession>
<dbReference type="CDD" id="cd05379">
    <property type="entry name" value="CAP_bacterial"/>
    <property type="match status" value="1"/>
</dbReference>